<dbReference type="PANTHER" id="PTHR38926:SF5">
    <property type="entry name" value="F-BOX AND LEUCINE-RICH REPEAT PROTEIN 6"/>
    <property type="match status" value="1"/>
</dbReference>
<dbReference type="Pfam" id="PF12937">
    <property type="entry name" value="F-box-like"/>
    <property type="match status" value="1"/>
</dbReference>
<sequence length="542" mass="61376">MMDQDRLTHLFTGNVTLNPLELDFVKHEIEARSTTIHQLEVQLGVLKAEREIHQLELQLEILKAEREMYQALLSPLRRNLLPPEILGEIFSISVSTSTKLSWDCQLNTLCRVCRVWRDAALAMPALWAHVKGLYIDAPKKLDVARVREWFKRSGSVKKTLHIDGLHRRNRSCHLSPQNELTNLLVDGPPLDTLSLTCVYAECIETIIQQVASRAGEGQLCDSLRSLHLGMIHAKSDMSLGVIWAILDVIPTIRTLSLDLSHFHFDWDVPGNLSQSNLTTFSIACDWPISLLLEILRACPNIETLILDHKGLIRRISNAVNTPVLLPKLETLRMQGLVSYSTDTDIFCHLQLPSLYTLDIAFVPIGREDPQDLDTPVGRNIVALVSGGPNQATNLQHLRFESLAISSQGLHSILSSLPMLAHLTLDKLRSQSRFFREACAFPTQLLPRLRTLRILNTSEFVTFENDDVYDFLVNRKHTATEEVPDSLEEVELVISRCRPDIDKQAQRLCYLSSEVGLRVSVTIVQVLFLIFQRGFFLSNCDYL</sequence>
<gene>
    <name evidence="3" type="ORF">DFP72DRAFT_927139</name>
</gene>
<dbReference type="Proteomes" id="UP000521943">
    <property type="component" value="Unassembled WGS sequence"/>
</dbReference>
<dbReference type="Gene3D" id="3.80.10.10">
    <property type="entry name" value="Ribonuclease Inhibitor"/>
    <property type="match status" value="1"/>
</dbReference>
<feature type="coiled-coil region" evidence="1">
    <location>
        <begin position="45"/>
        <end position="72"/>
    </location>
</feature>
<dbReference type="EMBL" id="JACGCI010000112">
    <property type="protein sequence ID" value="KAF6744909.1"/>
    <property type="molecule type" value="Genomic_DNA"/>
</dbReference>
<dbReference type="InterPro" id="IPR032675">
    <property type="entry name" value="LRR_dom_sf"/>
</dbReference>
<dbReference type="OrthoDB" id="3086616at2759"/>
<protein>
    <recommendedName>
        <fullName evidence="2">F-box domain-containing protein</fullName>
    </recommendedName>
</protein>
<keyword evidence="4" id="KW-1185">Reference proteome</keyword>
<comment type="caution">
    <text evidence="3">The sequence shown here is derived from an EMBL/GenBank/DDBJ whole genome shotgun (WGS) entry which is preliminary data.</text>
</comment>
<name>A0A8H6HD87_9AGAR</name>
<organism evidence="3 4">
    <name type="scientific">Ephemerocybe angulata</name>
    <dbReference type="NCBI Taxonomy" id="980116"/>
    <lineage>
        <taxon>Eukaryota</taxon>
        <taxon>Fungi</taxon>
        <taxon>Dikarya</taxon>
        <taxon>Basidiomycota</taxon>
        <taxon>Agaricomycotina</taxon>
        <taxon>Agaricomycetes</taxon>
        <taxon>Agaricomycetidae</taxon>
        <taxon>Agaricales</taxon>
        <taxon>Agaricineae</taxon>
        <taxon>Psathyrellaceae</taxon>
        <taxon>Ephemerocybe</taxon>
    </lineage>
</organism>
<dbReference type="AlphaFoldDB" id="A0A8H6HD87"/>
<accession>A0A8H6HD87</accession>
<dbReference type="PANTHER" id="PTHR38926">
    <property type="entry name" value="F-BOX DOMAIN CONTAINING PROTEIN, EXPRESSED"/>
    <property type="match status" value="1"/>
</dbReference>
<reference evidence="3 4" key="1">
    <citation type="submission" date="2020-07" db="EMBL/GenBank/DDBJ databases">
        <title>Comparative genomics of pyrophilous fungi reveals a link between fire events and developmental genes.</title>
        <authorList>
            <consortium name="DOE Joint Genome Institute"/>
            <person name="Steindorff A.S."/>
            <person name="Carver A."/>
            <person name="Calhoun S."/>
            <person name="Stillman K."/>
            <person name="Liu H."/>
            <person name="Lipzen A."/>
            <person name="Pangilinan J."/>
            <person name="Labutti K."/>
            <person name="Bruns T.D."/>
            <person name="Grigoriev I.V."/>
        </authorList>
    </citation>
    <scope>NUCLEOTIDE SEQUENCE [LARGE SCALE GENOMIC DNA]</scope>
    <source>
        <strain evidence="3 4">CBS 144469</strain>
    </source>
</reference>
<evidence type="ECO:0000313" key="4">
    <source>
        <dbReference type="Proteomes" id="UP000521943"/>
    </source>
</evidence>
<keyword evidence="1" id="KW-0175">Coiled coil</keyword>
<evidence type="ECO:0000256" key="1">
    <source>
        <dbReference type="SAM" id="Coils"/>
    </source>
</evidence>
<evidence type="ECO:0000313" key="3">
    <source>
        <dbReference type="EMBL" id="KAF6744909.1"/>
    </source>
</evidence>
<proteinExistence type="predicted"/>
<feature type="domain" description="F-box" evidence="2">
    <location>
        <begin position="80"/>
        <end position="130"/>
    </location>
</feature>
<dbReference type="InterPro" id="IPR001810">
    <property type="entry name" value="F-box_dom"/>
</dbReference>
<dbReference type="SUPFAM" id="SSF52047">
    <property type="entry name" value="RNI-like"/>
    <property type="match status" value="1"/>
</dbReference>
<evidence type="ECO:0000259" key="2">
    <source>
        <dbReference type="Pfam" id="PF12937"/>
    </source>
</evidence>